<evidence type="ECO:0000256" key="2">
    <source>
        <dbReference type="ARBA" id="ARBA00023015"/>
    </source>
</evidence>
<comment type="caution">
    <text evidence="6">The sequence shown here is derived from an EMBL/GenBank/DDBJ whole genome shotgun (WGS) entry which is preliminary data.</text>
</comment>
<dbReference type="PROSITE" id="PS50931">
    <property type="entry name" value="HTH_LYSR"/>
    <property type="match status" value="1"/>
</dbReference>
<dbReference type="Gene3D" id="1.10.10.10">
    <property type="entry name" value="Winged helix-like DNA-binding domain superfamily/Winged helix DNA-binding domain"/>
    <property type="match status" value="1"/>
</dbReference>
<sequence length="294" mass="31103">MDLLAAYRVAAAVGERHSVTAGAASLGVPQSVASRRIAALESHLGLALFDRGGRELMPTVDGRALLPAIARLVRLADDIEIDAERAGSSTSTIVVPDVASLRDLAVLEASCREAGLPAEIRTAGPRERAELVRDGVARLAVVAMPAAGSRWRVRLGLAGRRERDSAQVTLSSMRRRRGATRGPRILLLPEDDVPHVRDELQRAASSLGLSPAQVVRAGSRAGAVAEALRGDDVVLCSADEADEAGLSWRPVRDAALSRGYAVAAAERSDRDLAERIHDAIAEFLGAEKPDGEAW</sequence>
<gene>
    <name evidence="6" type="ORF">C8E83_2177</name>
</gene>
<dbReference type="GO" id="GO:0032993">
    <property type="term" value="C:protein-DNA complex"/>
    <property type="evidence" value="ECO:0007669"/>
    <property type="project" value="TreeGrafter"/>
</dbReference>
<dbReference type="Pfam" id="PF00126">
    <property type="entry name" value="HTH_1"/>
    <property type="match status" value="1"/>
</dbReference>
<evidence type="ECO:0000256" key="4">
    <source>
        <dbReference type="ARBA" id="ARBA00023163"/>
    </source>
</evidence>
<dbReference type="PANTHER" id="PTHR30346:SF28">
    <property type="entry name" value="HTH-TYPE TRANSCRIPTIONAL REGULATOR CYNR"/>
    <property type="match status" value="1"/>
</dbReference>
<evidence type="ECO:0000313" key="6">
    <source>
        <dbReference type="EMBL" id="RKR75042.1"/>
    </source>
</evidence>
<dbReference type="PANTHER" id="PTHR30346">
    <property type="entry name" value="TRANSCRIPTIONAL DUAL REGULATOR HCAR-RELATED"/>
    <property type="match status" value="1"/>
</dbReference>
<evidence type="ECO:0000256" key="3">
    <source>
        <dbReference type="ARBA" id="ARBA00023125"/>
    </source>
</evidence>
<keyword evidence="7" id="KW-1185">Reference proteome</keyword>
<keyword evidence="3 6" id="KW-0238">DNA-binding</keyword>
<dbReference type="RefSeq" id="WP_170159913.1">
    <property type="nucleotide sequence ID" value="NZ_RBKS01000001.1"/>
</dbReference>
<organism evidence="6 7">
    <name type="scientific">Frondihabitans australicus</name>
    <dbReference type="NCBI Taxonomy" id="386892"/>
    <lineage>
        <taxon>Bacteria</taxon>
        <taxon>Bacillati</taxon>
        <taxon>Actinomycetota</taxon>
        <taxon>Actinomycetes</taxon>
        <taxon>Micrococcales</taxon>
        <taxon>Microbacteriaceae</taxon>
        <taxon>Frondihabitans</taxon>
    </lineage>
</organism>
<dbReference type="GO" id="GO:0003700">
    <property type="term" value="F:DNA-binding transcription factor activity"/>
    <property type="evidence" value="ECO:0007669"/>
    <property type="project" value="InterPro"/>
</dbReference>
<dbReference type="InterPro" id="IPR036388">
    <property type="entry name" value="WH-like_DNA-bd_sf"/>
</dbReference>
<proteinExistence type="inferred from homology"/>
<name>A0A495IG99_9MICO</name>
<accession>A0A495IG99</accession>
<dbReference type="PRINTS" id="PR00039">
    <property type="entry name" value="HTHLYSR"/>
</dbReference>
<evidence type="ECO:0000313" key="7">
    <source>
        <dbReference type="Proteomes" id="UP000280008"/>
    </source>
</evidence>
<dbReference type="AlphaFoldDB" id="A0A495IG99"/>
<feature type="domain" description="HTH lysR-type" evidence="5">
    <location>
        <begin position="1"/>
        <end position="59"/>
    </location>
</feature>
<protein>
    <submittedName>
        <fullName evidence="6">DNA-binding transcriptional LysR family regulator</fullName>
    </submittedName>
</protein>
<evidence type="ECO:0000256" key="1">
    <source>
        <dbReference type="ARBA" id="ARBA00009437"/>
    </source>
</evidence>
<dbReference type="InterPro" id="IPR036390">
    <property type="entry name" value="WH_DNA-bd_sf"/>
</dbReference>
<comment type="similarity">
    <text evidence="1">Belongs to the LysR transcriptional regulatory family.</text>
</comment>
<dbReference type="Proteomes" id="UP000280008">
    <property type="component" value="Unassembled WGS sequence"/>
</dbReference>
<dbReference type="GO" id="GO:0003677">
    <property type="term" value="F:DNA binding"/>
    <property type="evidence" value="ECO:0007669"/>
    <property type="project" value="UniProtKB-KW"/>
</dbReference>
<keyword evidence="2" id="KW-0805">Transcription regulation</keyword>
<evidence type="ECO:0000259" key="5">
    <source>
        <dbReference type="PROSITE" id="PS50931"/>
    </source>
</evidence>
<dbReference type="SUPFAM" id="SSF46785">
    <property type="entry name" value="Winged helix' DNA-binding domain"/>
    <property type="match status" value="1"/>
</dbReference>
<dbReference type="InterPro" id="IPR000847">
    <property type="entry name" value="LysR_HTH_N"/>
</dbReference>
<reference evidence="6 7" key="1">
    <citation type="submission" date="2018-10" db="EMBL/GenBank/DDBJ databases">
        <title>Sequencing the genomes of 1000 actinobacteria strains.</title>
        <authorList>
            <person name="Klenk H.-P."/>
        </authorList>
    </citation>
    <scope>NUCLEOTIDE SEQUENCE [LARGE SCALE GENOMIC DNA]</scope>
    <source>
        <strain evidence="6 7">DSM 17894</strain>
    </source>
</reference>
<dbReference type="EMBL" id="RBKS01000001">
    <property type="protein sequence ID" value="RKR75042.1"/>
    <property type="molecule type" value="Genomic_DNA"/>
</dbReference>
<keyword evidence="4" id="KW-0804">Transcription</keyword>